<feature type="compositionally biased region" description="Basic and acidic residues" evidence="1">
    <location>
        <begin position="311"/>
        <end position="321"/>
    </location>
</feature>
<feature type="compositionally biased region" description="Basic and acidic residues" evidence="1">
    <location>
        <begin position="392"/>
        <end position="408"/>
    </location>
</feature>
<protein>
    <submittedName>
        <fullName evidence="2">Rab effector Noc2</fullName>
    </submittedName>
</protein>
<evidence type="ECO:0000313" key="2">
    <source>
        <dbReference type="EMBL" id="GIY87814.1"/>
    </source>
</evidence>
<feature type="compositionally biased region" description="Basic and acidic residues" evidence="1">
    <location>
        <begin position="110"/>
        <end position="127"/>
    </location>
</feature>
<feature type="compositionally biased region" description="Basic and acidic residues" evidence="1">
    <location>
        <begin position="142"/>
        <end position="155"/>
    </location>
</feature>
<evidence type="ECO:0000256" key="1">
    <source>
        <dbReference type="SAM" id="MobiDB-lite"/>
    </source>
</evidence>
<feature type="compositionally biased region" description="Basic and acidic residues" evidence="1">
    <location>
        <begin position="356"/>
        <end position="378"/>
    </location>
</feature>
<reference evidence="2 3" key="1">
    <citation type="submission" date="2021-06" db="EMBL/GenBank/DDBJ databases">
        <title>Caerostris extrusa draft genome.</title>
        <authorList>
            <person name="Kono N."/>
            <person name="Arakawa K."/>
        </authorList>
    </citation>
    <scope>NUCLEOTIDE SEQUENCE [LARGE SCALE GENOMIC DNA]</scope>
</reference>
<feature type="region of interest" description="Disordered" evidence="1">
    <location>
        <begin position="208"/>
        <end position="424"/>
    </location>
</feature>
<dbReference type="EMBL" id="BPLR01016981">
    <property type="protein sequence ID" value="GIY87814.1"/>
    <property type="molecule type" value="Genomic_DNA"/>
</dbReference>
<gene>
    <name evidence="2" type="primary">X975_15835</name>
    <name evidence="2" type="ORF">CEXT_227811</name>
</gene>
<feature type="compositionally biased region" description="Polar residues" evidence="1">
    <location>
        <begin position="210"/>
        <end position="240"/>
    </location>
</feature>
<feature type="compositionally biased region" description="Basic and acidic residues" evidence="1">
    <location>
        <begin position="241"/>
        <end position="257"/>
    </location>
</feature>
<organism evidence="2 3">
    <name type="scientific">Caerostris extrusa</name>
    <name type="common">Bark spider</name>
    <name type="synonym">Caerostris bankana</name>
    <dbReference type="NCBI Taxonomy" id="172846"/>
    <lineage>
        <taxon>Eukaryota</taxon>
        <taxon>Metazoa</taxon>
        <taxon>Ecdysozoa</taxon>
        <taxon>Arthropoda</taxon>
        <taxon>Chelicerata</taxon>
        <taxon>Arachnida</taxon>
        <taxon>Araneae</taxon>
        <taxon>Araneomorphae</taxon>
        <taxon>Entelegynae</taxon>
        <taxon>Araneoidea</taxon>
        <taxon>Araneidae</taxon>
        <taxon>Caerostris</taxon>
    </lineage>
</organism>
<proteinExistence type="predicted"/>
<feature type="compositionally biased region" description="Polar residues" evidence="1">
    <location>
        <begin position="287"/>
        <end position="299"/>
    </location>
</feature>
<name>A0AAV4X1X7_CAEEX</name>
<dbReference type="Proteomes" id="UP001054945">
    <property type="component" value="Unassembled WGS sequence"/>
</dbReference>
<evidence type="ECO:0000313" key="3">
    <source>
        <dbReference type="Proteomes" id="UP001054945"/>
    </source>
</evidence>
<sequence>MKLFQLGVIVPDSPAPDVTLAAGHLQKIAFPLHALLSCSGQVVAAIDEQGGRQFFVPAEGRHHGGLRGGRPRQVGLPQRQGAIAQGQVEDGVVREDEFHQLLQQARAAERRGAGDHHVRHQEGREPGQNRAGTCRASGGTTGEHEETCDGKREQPVRPVRGGVRHSERIPPVLLRLQKGCLQETWKKSGAWFYKGLPKYILPVRHHEPSKYSTTASPSKSGEQTQSPQRSYNSWLQSKGKNTSEKENTDSSDDELKSSRLAKRATVKKSYGESVENHDYGGAMTPPTDFTQGPSPTHLYSPNIPDSPRSPQQRDDFNRSPQHEGYLPYAKQEKRVAEGERSQTPTATASHWYKPSTRRDEPEDYPDRQYRGHSRKDPQDSPVRYRPPSSNSRAEEFSPKKAPSPEETSKKHRRFYKKRKHRKPT</sequence>
<comment type="caution">
    <text evidence="2">The sequence shown here is derived from an EMBL/GenBank/DDBJ whole genome shotgun (WGS) entry which is preliminary data.</text>
</comment>
<dbReference type="AlphaFoldDB" id="A0AAV4X1X7"/>
<accession>A0AAV4X1X7</accession>
<feature type="compositionally biased region" description="Basic residues" evidence="1">
    <location>
        <begin position="409"/>
        <end position="424"/>
    </location>
</feature>
<feature type="region of interest" description="Disordered" evidence="1">
    <location>
        <begin position="110"/>
        <end position="164"/>
    </location>
</feature>
<feature type="compositionally biased region" description="Basic and acidic residues" evidence="1">
    <location>
        <begin position="330"/>
        <end position="340"/>
    </location>
</feature>
<keyword evidence="3" id="KW-1185">Reference proteome</keyword>